<evidence type="ECO:0000313" key="2">
    <source>
        <dbReference type="Proteomes" id="UP000177486"/>
    </source>
</evidence>
<sequence length="207" mass="23528">MNKILRKHLKQGVLANGYIFEGLADPIKLTDFLKPYGEVRLFAGKTGIDEIRMIREFSALSLGQAGHIFFILEASKMGYYAFPALLKVVEDAPPGRHFFLLADSSDAVPDTLRSRFIRIFPEIAEETSKKYSKFENFLKSNHKVRAGIIEALAEEPEKFTDFIDGLENWAMENENHALISKIQRVRGSILLNIGRKMCLEYLAPFIT</sequence>
<name>A0A1G2EUC7_9BACT</name>
<dbReference type="Gene3D" id="3.40.50.300">
    <property type="entry name" value="P-loop containing nucleotide triphosphate hydrolases"/>
    <property type="match status" value="1"/>
</dbReference>
<dbReference type="Pfam" id="PF13177">
    <property type="entry name" value="DNA_pol3_delta2"/>
    <property type="match status" value="1"/>
</dbReference>
<dbReference type="EMBL" id="MHMQ01000039">
    <property type="protein sequence ID" value="OGZ29327.1"/>
    <property type="molecule type" value="Genomic_DNA"/>
</dbReference>
<dbReference type="Proteomes" id="UP000177486">
    <property type="component" value="Unassembled WGS sequence"/>
</dbReference>
<dbReference type="AlphaFoldDB" id="A0A1G2EUC7"/>
<organism evidence="1 2">
    <name type="scientific">Candidatus Niyogibacteria bacterium RIFCSPLOWO2_01_FULL_45_48</name>
    <dbReference type="NCBI Taxonomy" id="1801724"/>
    <lineage>
        <taxon>Bacteria</taxon>
        <taxon>Candidatus Niyogiibacteriota</taxon>
    </lineage>
</organism>
<gene>
    <name evidence="1" type="ORF">A2931_02740</name>
</gene>
<dbReference type="SUPFAM" id="SSF52540">
    <property type="entry name" value="P-loop containing nucleoside triphosphate hydrolases"/>
    <property type="match status" value="1"/>
</dbReference>
<accession>A0A1G2EUC7</accession>
<reference evidence="1 2" key="1">
    <citation type="journal article" date="2016" name="Nat. Commun.">
        <title>Thousands of microbial genomes shed light on interconnected biogeochemical processes in an aquifer system.</title>
        <authorList>
            <person name="Anantharaman K."/>
            <person name="Brown C.T."/>
            <person name="Hug L.A."/>
            <person name="Sharon I."/>
            <person name="Castelle C.J."/>
            <person name="Probst A.J."/>
            <person name="Thomas B.C."/>
            <person name="Singh A."/>
            <person name="Wilkins M.J."/>
            <person name="Karaoz U."/>
            <person name="Brodie E.L."/>
            <person name="Williams K.H."/>
            <person name="Hubbard S.S."/>
            <person name="Banfield J.F."/>
        </authorList>
    </citation>
    <scope>NUCLEOTIDE SEQUENCE [LARGE SCALE GENOMIC DNA]</scope>
</reference>
<protein>
    <submittedName>
        <fullName evidence="1">Uncharacterized protein</fullName>
    </submittedName>
</protein>
<evidence type="ECO:0000313" key="1">
    <source>
        <dbReference type="EMBL" id="OGZ29327.1"/>
    </source>
</evidence>
<comment type="caution">
    <text evidence="1">The sequence shown here is derived from an EMBL/GenBank/DDBJ whole genome shotgun (WGS) entry which is preliminary data.</text>
</comment>
<proteinExistence type="predicted"/>
<dbReference type="InterPro" id="IPR027417">
    <property type="entry name" value="P-loop_NTPase"/>
</dbReference>